<keyword evidence="6 11" id="KW-0418">Kinase</keyword>
<name>A0A2R5GUD0_9STRA</name>
<gene>
    <name evidence="11" type="ORF">FCC1311_103892</name>
</gene>
<keyword evidence="4" id="KW-0808">Transferase</keyword>
<evidence type="ECO:0000256" key="9">
    <source>
        <dbReference type="SAM" id="MobiDB-lite"/>
    </source>
</evidence>
<dbReference type="Proteomes" id="UP000241890">
    <property type="component" value="Unassembled WGS sequence"/>
</dbReference>
<evidence type="ECO:0000256" key="6">
    <source>
        <dbReference type="ARBA" id="ARBA00022777"/>
    </source>
</evidence>
<dbReference type="SUPFAM" id="SSF53448">
    <property type="entry name" value="Nucleotide-diphospho-sugar transferases"/>
    <property type="match status" value="1"/>
</dbReference>
<organism evidence="11 12">
    <name type="scientific">Hondaea fermentalgiana</name>
    <dbReference type="NCBI Taxonomy" id="2315210"/>
    <lineage>
        <taxon>Eukaryota</taxon>
        <taxon>Sar</taxon>
        <taxon>Stramenopiles</taxon>
        <taxon>Bigyra</taxon>
        <taxon>Labyrinthulomycetes</taxon>
        <taxon>Thraustochytrida</taxon>
        <taxon>Thraustochytriidae</taxon>
        <taxon>Hondaea</taxon>
    </lineage>
</organism>
<evidence type="ECO:0000259" key="10">
    <source>
        <dbReference type="Pfam" id="PF01636"/>
    </source>
</evidence>
<keyword evidence="5" id="KW-0547">Nucleotide-binding</keyword>
<dbReference type="GO" id="GO:0046522">
    <property type="term" value="F:S-methyl-5-thioribose kinase activity"/>
    <property type="evidence" value="ECO:0007669"/>
    <property type="project" value="UniProtKB-EC"/>
</dbReference>
<evidence type="ECO:0000256" key="3">
    <source>
        <dbReference type="ARBA" id="ARBA00012128"/>
    </source>
</evidence>
<dbReference type="Gene3D" id="3.90.1200.10">
    <property type="match status" value="1"/>
</dbReference>
<reference evidence="11 12" key="1">
    <citation type="submission" date="2017-12" db="EMBL/GenBank/DDBJ databases">
        <title>Sequencing, de novo assembly and annotation of complete genome of a new Thraustochytrid species, strain FCC1311.</title>
        <authorList>
            <person name="Sedici K."/>
            <person name="Godart F."/>
            <person name="Aiese Cigliano R."/>
            <person name="Sanseverino W."/>
            <person name="Barakat M."/>
            <person name="Ortet P."/>
            <person name="Marechal E."/>
            <person name="Cagnac O."/>
            <person name="Amato A."/>
        </authorList>
    </citation>
    <scope>NUCLEOTIDE SEQUENCE [LARGE SCALE GENOMIC DNA]</scope>
</reference>
<evidence type="ECO:0000313" key="11">
    <source>
        <dbReference type="EMBL" id="GBG34165.1"/>
    </source>
</evidence>
<dbReference type="EMBL" id="BEYU01000182">
    <property type="protein sequence ID" value="GBG34165.1"/>
    <property type="molecule type" value="Genomic_DNA"/>
</dbReference>
<dbReference type="GO" id="GO:0009086">
    <property type="term" value="P:methionine biosynthetic process"/>
    <property type="evidence" value="ECO:0007669"/>
    <property type="project" value="InterPro"/>
</dbReference>
<evidence type="ECO:0000313" key="12">
    <source>
        <dbReference type="Proteomes" id="UP000241890"/>
    </source>
</evidence>
<dbReference type="InterPro" id="IPR029044">
    <property type="entry name" value="Nucleotide-diphossugar_trans"/>
</dbReference>
<proteinExistence type="inferred from homology"/>
<feature type="compositionally biased region" description="Polar residues" evidence="9">
    <location>
        <begin position="1116"/>
        <end position="1132"/>
    </location>
</feature>
<dbReference type="Pfam" id="PF09837">
    <property type="entry name" value="DUF2064"/>
    <property type="match status" value="1"/>
</dbReference>
<dbReference type="OrthoDB" id="2461at2759"/>
<dbReference type="SUPFAM" id="SSF56112">
    <property type="entry name" value="Protein kinase-like (PK-like)"/>
    <property type="match status" value="1"/>
</dbReference>
<comment type="subunit">
    <text evidence="2">Homodimer.</text>
</comment>
<sequence length="1330" mass="146579">MEMEDLSWSDVLLPAPQHGSVPEGFQPLQIESVESFLCGRHANIVTAALGGRVQTVREVSDGNLNHVFEVEGAEPDQRICIKQALPYMRMNQDFKMACQRIYFEHASLQVFARIAARHPSACPIVPRVLAFDEHYACVLMEYLPAPFEVLRPALARGAKPRGLGALAGEALANLLFATSVWGLDASERRRLIEYFAGNDDLCVATEEAFFTSPFVENPTFPSRWTSPALDDQVRTIRHDADLLLAVADLKARFTSHAECLLHGDLHTGSILVSLDHLGGINAGPDRLRFFDSEFALMGPMAFDVGTFMGNLIISACAHKSGFALAELREFWLAFAMALQEQWTAERRNILQNSRLAGNKEKGRISMYLPDENVPPQFALRSLLRDVCIDAMGFAAVELVRRTIGVAHVEDFERMQDDSTRAQAESAALRIAQVILRDRRLFLVARFPRLGTCKTRLAATIGQVTALDFARACIGDLVTELGSARLEEALHASVRRVILFSPAEDRDEYRAWLDAHWPAESSKWDLESMPATADPDVRLGKLGSALGAALESADTDAVAFVGMDTPHLGVDQLCEALAVPLRDPHQAFLAPALDGGYALLAVPGALGKPAFFDVAWSTGAAFATQLAAVMRCDVQVQLRNTEELAERMQKLVTFAERQLRRAKFRAELATERAATSKEECDDTMVSMRVLREEHAQLRQQANDYANVIQRISDNSAQELEWSIAASSDAALDDALSNLEQEQRRKVKSLRDLDKLVAKLGMDHLQALSNNNFRLQMPSAEVACATDATAPPSALEALAEARGRVSHGGPDLDPPVAIPKRWRIGWNIPFALRQQMSTFQVNKRVLQIGLARKHIYSIYASRNNPIKTSGGKDGALNQSKYSSTRSAQGSNIAASTSVSLSICTHQFFSNLYGLDKLTDWHVTELLNSVQQHSLDPRVAVFGYLIRMIREDAFCKTRSGPKLLPVGTSSSSEARGALSRMATKKTRSWTRKALTSEEIEQISFDRDDPAAVAFLFDLLDKVAEIGEIGTSALQPSEDDRPVLPRTLALQIASAHMQQWKVVNAADILRAIGSIIPVDPNSGNFGGALGTPAAKSRAKGKGFAAKDLSTSLPPAEASTPLDNYSDNTNDTVSETSTISRGDADSIAYVDLDEVLLIILQGWVAHERSWQGRLRDVFLTYCTVKKFSYGGVQTCTELSKADVAARKAVLEADENKNQGYFTVMDVAGFREAIRALGSTANKRQAATLFTTARNGLATRRKIRSDAVWIKSASTRPEDKGRPYYINQLSNERVWDERPLFDTEIDEIMSANVDLEIDLDTFVRISIQNRWDTAAR</sequence>
<keyword evidence="12" id="KW-1185">Reference proteome</keyword>
<dbReference type="InParanoid" id="A0A2R5GUD0"/>
<feature type="domain" description="Aminoglycoside phosphotransferase" evidence="10">
    <location>
        <begin position="56"/>
        <end position="308"/>
    </location>
</feature>
<keyword evidence="7" id="KW-0067">ATP-binding</keyword>
<accession>A0A2R5GUD0</accession>
<comment type="caution">
    <text evidence="11">The sequence shown here is derived from an EMBL/GenBank/DDBJ whole genome shotgun (WGS) entry which is preliminary data.</text>
</comment>
<dbReference type="Pfam" id="PF01636">
    <property type="entry name" value="APH"/>
    <property type="match status" value="1"/>
</dbReference>
<dbReference type="Gene3D" id="3.90.550.10">
    <property type="entry name" value="Spore Coat Polysaccharide Biosynthesis Protein SpsA, Chain A"/>
    <property type="match status" value="1"/>
</dbReference>
<dbReference type="InterPro" id="IPR002575">
    <property type="entry name" value="Aminoglycoside_PTrfase"/>
</dbReference>
<dbReference type="InterPro" id="IPR018641">
    <property type="entry name" value="Trfase_1_rSAM/seldom-assoc"/>
</dbReference>
<evidence type="ECO:0000256" key="5">
    <source>
        <dbReference type="ARBA" id="ARBA00022741"/>
    </source>
</evidence>
<evidence type="ECO:0000256" key="2">
    <source>
        <dbReference type="ARBA" id="ARBA00011738"/>
    </source>
</evidence>
<feature type="region of interest" description="Disordered" evidence="9">
    <location>
        <begin position="1103"/>
        <end position="1132"/>
    </location>
</feature>
<keyword evidence="8" id="KW-0175">Coiled coil</keyword>
<dbReference type="InterPro" id="IPR011009">
    <property type="entry name" value="Kinase-like_dom_sf"/>
</dbReference>
<protein>
    <recommendedName>
        <fullName evidence="3">S-methyl-5-thioribose kinase</fullName>
        <ecNumber evidence="3">2.7.1.100</ecNumber>
    </recommendedName>
</protein>
<dbReference type="EC" id="2.7.1.100" evidence="3"/>
<evidence type="ECO:0000256" key="1">
    <source>
        <dbReference type="ARBA" id="ARBA00010165"/>
    </source>
</evidence>
<evidence type="ECO:0000256" key="7">
    <source>
        <dbReference type="ARBA" id="ARBA00022840"/>
    </source>
</evidence>
<dbReference type="PANTHER" id="PTHR34273:SF2">
    <property type="entry name" value="METHYLTHIORIBOSE KINASE"/>
    <property type="match status" value="1"/>
</dbReference>
<dbReference type="Gene3D" id="3.30.200.20">
    <property type="entry name" value="Phosphorylase Kinase, domain 1"/>
    <property type="match status" value="1"/>
</dbReference>
<evidence type="ECO:0000256" key="8">
    <source>
        <dbReference type="SAM" id="Coils"/>
    </source>
</evidence>
<dbReference type="GO" id="GO:0005524">
    <property type="term" value="F:ATP binding"/>
    <property type="evidence" value="ECO:0007669"/>
    <property type="project" value="UniProtKB-KW"/>
</dbReference>
<dbReference type="PANTHER" id="PTHR34273">
    <property type="entry name" value="METHYLTHIORIBOSE KINASE"/>
    <property type="match status" value="1"/>
</dbReference>
<dbReference type="InterPro" id="IPR009212">
    <property type="entry name" value="Methylthioribose_kinase"/>
</dbReference>
<evidence type="ECO:0000256" key="4">
    <source>
        <dbReference type="ARBA" id="ARBA00022679"/>
    </source>
</evidence>
<dbReference type="NCBIfam" id="TIGR01767">
    <property type="entry name" value="MTRK"/>
    <property type="match status" value="1"/>
</dbReference>
<feature type="coiled-coil region" evidence="8">
    <location>
        <begin position="686"/>
        <end position="713"/>
    </location>
</feature>
<comment type="similarity">
    <text evidence="1">Belongs to the methylthioribose kinase family.</text>
</comment>